<reference evidence="2" key="1">
    <citation type="journal article" date="2019" name="Sci. Rep.">
        <title>Draft genome of Tanacetum cinerariifolium, the natural source of mosquito coil.</title>
        <authorList>
            <person name="Yamashiro T."/>
            <person name="Shiraishi A."/>
            <person name="Satake H."/>
            <person name="Nakayama K."/>
        </authorList>
    </citation>
    <scope>NUCLEOTIDE SEQUENCE</scope>
</reference>
<organism evidence="2">
    <name type="scientific">Tanacetum cinerariifolium</name>
    <name type="common">Dalmatian daisy</name>
    <name type="synonym">Chrysanthemum cinerariifolium</name>
    <dbReference type="NCBI Taxonomy" id="118510"/>
    <lineage>
        <taxon>Eukaryota</taxon>
        <taxon>Viridiplantae</taxon>
        <taxon>Streptophyta</taxon>
        <taxon>Embryophyta</taxon>
        <taxon>Tracheophyta</taxon>
        <taxon>Spermatophyta</taxon>
        <taxon>Magnoliopsida</taxon>
        <taxon>eudicotyledons</taxon>
        <taxon>Gunneridae</taxon>
        <taxon>Pentapetalae</taxon>
        <taxon>asterids</taxon>
        <taxon>campanulids</taxon>
        <taxon>Asterales</taxon>
        <taxon>Asteraceae</taxon>
        <taxon>Asteroideae</taxon>
        <taxon>Anthemideae</taxon>
        <taxon>Anthemidinae</taxon>
        <taxon>Tanacetum</taxon>
    </lineage>
</organism>
<evidence type="ECO:0000313" key="2">
    <source>
        <dbReference type="EMBL" id="GEY38738.1"/>
    </source>
</evidence>
<gene>
    <name evidence="2" type="ORF">Tci_410712</name>
</gene>
<name>A0A699HQ21_TANCI</name>
<dbReference type="PANTHER" id="PTHR45786">
    <property type="entry name" value="DNA BINDING PROTEIN-LIKE"/>
    <property type="match status" value="1"/>
</dbReference>
<sequence>LFEMASTGPGNVISRRVTDDSVAFSGETTVPKYMKFFLVQKVVETRHFVNRMREEADAIRSCIAQTTAVIVELQSMEDQDEVHDSLLATKDAKRGEESNLLALHELLWKRLADIPAAGAGPPSYQCSICNATMWYNKRSEKSRKAVTPSFSLCCQDGKVLLPRFNDTPQPLKKLLDYNDPTASKFKDQIRTSAMAKSFRMAKEWCRSHGDANFGLRLLSERTTIRQYNAPTIFEVSVHIINDFGDDLPIRDIVVNKNNIGPQHISELHPSYMALQYPLLFPFSEDGYHENIPYNTNKGTRKTKRGYVTMKEYDAYIIQQRQNQGTTLLRGGRLFQQYLVDAFTAIEEQRLNWTRKNQDALHVDLYHNLCDAVTRGDTSATELGKRIVLPWTYVGSPRYMIHNYEDAMALCRTYGNPNMFVTFTSNPKWPKIAEMLAYIPGQKSHDRPERPLSMKMDTLFIVVEIIKSSSSKENLPTTIDMWFLTIGPDRETISIQENVKVGANGECDQIMIIGEIKNYLTAGAESFTYLKMVNKINYATFKAACFAYGLLNDDKEWTHAIAEANHLNYGKRTGSGY</sequence>
<dbReference type="AlphaFoldDB" id="A0A699HQ21"/>
<dbReference type="InterPro" id="IPR025476">
    <property type="entry name" value="Helitron_helicase-like"/>
</dbReference>
<accession>A0A699HQ21</accession>
<dbReference type="EMBL" id="BKCJ010174311">
    <property type="protein sequence ID" value="GEY38738.1"/>
    <property type="molecule type" value="Genomic_DNA"/>
</dbReference>
<dbReference type="PANTHER" id="PTHR45786:SF74">
    <property type="entry name" value="ATP-DEPENDENT DNA HELICASE"/>
    <property type="match status" value="1"/>
</dbReference>
<feature type="non-terminal residue" evidence="2">
    <location>
        <position position="1"/>
    </location>
</feature>
<comment type="caution">
    <text evidence="2">The sequence shown here is derived from an EMBL/GenBank/DDBJ whole genome shotgun (WGS) entry which is preliminary data.</text>
</comment>
<feature type="domain" description="Helitron helicase-like" evidence="1">
    <location>
        <begin position="314"/>
        <end position="447"/>
    </location>
</feature>
<evidence type="ECO:0000259" key="1">
    <source>
        <dbReference type="Pfam" id="PF14214"/>
    </source>
</evidence>
<proteinExistence type="predicted"/>
<dbReference type="Pfam" id="PF14214">
    <property type="entry name" value="Helitron_like_N"/>
    <property type="match status" value="1"/>
</dbReference>
<protein>
    <recommendedName>
        <fullName evidence="1">Helitron helicase-like domain-containing protein</fullName>
    </recommendedName>
</protein>